<protein>
    <submittedName>
        <fullName evidence="1">Uncharacterized protein</fullName>
    </submittedName>
</protein>
<name>A0ABU7CHR1_9TELE</name>
<evidence type="ECO:0000313" key="1">
    <source>
        <dbReference type="EMBL" id="MED6261295.1"/>
    </source>
</evidence>
<organism evidence="1 2">
    <name type="scientific">Ataeniobius toweri</name>
    <dbReference type="NCBI Taxonomy" id="208326"/>
    <lineage>
        <taxon>Eukaryota</taxon>
        <taxon>Metazoa</taxon>
        <taxon>Chordata</taxon>
        <taxon>Craniata</taxon>
        <taxon>Vertebrata</taxon>
        <taxon>Euteleostomi</taxon>
        <taxon>Actinopterygii</taxon>
        <taxon>Neopterygii</taxon>
        <taxon>Teleostei</taxon>
        <taxon>Neoteleostei</taxon>
        <taxon>Acanthomorphata</taxon>
        <taxon>Ovalentaria</taxon>
        <taxon>Atherinomorphae</taxon>
        <taxon>Cyprinodontiformes</taxon>
        <taxon>Goodeidae</taxon>
        <taxon>Ataeniobius</taxon>
    </lineage>
</organism>
<reference evidence="1 2" key="1">
    <citation type="submission" date="2021-07" db="EMBL/GenBank/DDBJ databases">
        <authorList>
            <person name="Palmer J.M."/>
        </authorList>
    </citation>
    <scope>NUCLEOTIDE SEQUENCE [LARGE SCALE GENOMIC DNA]</scope>
    <source>
        <strain evidence="1 2">AT_MEX2019</strain>
        <tissue evidence="1">Muscle</tissue>
    </source>
</reference>
<accession>A0ABU7CHR1</accession>
<evidence type="ECO:0000313" key="2">
    <source>
        <dbReference type="Proteomes" id="UP001345963"/>
    </source>
</evidence>
<proteinExistence type="predicted"/>
<keyword evidence="2" id="KW-1185">Reference proteome</keyword>
<dbReference type="EMBL" id="JAHUTI010089856">
    <property type="protein sequence ID" value="MED6261295.1"/>
    <property type="molecule type" value="Genomic_DNA"/>
</dbReference>
<sequence length="127" mass="14369">MDAWVFAANNRTSAFEASHCKVCVSLTRNREVKRTMSSLRDGNQRPRGSELSDVTLSESFSLAWSEVWEAGLEYSLPTQWWCGPQAAAAEKHYATAGPLCTAEGFPQQQDSETEQRNQRVLEEVRLW</sequence>
<gene>
    <name evidence="1" type="ORF">ATANTOWER_003279</name>
</gene>
<comment type="caution">
    <text evidence="1">The sequence shown here is derived from an EMBL/GenBank/DDBJ whole genome shotgun (WGS) entry which is preliminary data.</text>
</comment>
<dbReference type="Proteomes" id="UP001345963">
    <property type="component" value="Unassembled WGS sequence"/>
</dbReference>